<dbReference type="Pfam" id="PF02798">
    <property type="entry name" value="GST_N"/>
    <property type="match status" value="1"/>
</dbReference>
<dbReference type="Pfam" id="PF00043">
    <property type="entry name" value="GST_C"/>
    <property type="match status" value="1"/>
</dbReference>
<evidence type="ECO:0000256" key="1">
    <source>
        <dbReference type="RuleBase" id="RU003494"/>
    </source>
</evidence>
<keyword evidence="5" id="KW-1185">Reference proteome</keyword>
<name>A0ABT0S0L2_9SPHN</name>
<feature type="domain" description="GST C-terminal" evidence="3">
    <location>
        <begin position="89"/>
        <end position="219"/>
    </location>
</feature>
<evidence type="ECO:0000259" key="2">
    <source>
        <dbReference type="PROSITE" id="PS50404"/>
    </source>
</evidence>
<dbReference type="SUPFAM" id="SSF52833">
    <property type="entry name" value="Thioredoxin-like"/>
    <property type="match status" value="1"/>
</dbReference>
<dbReference type="RefSeq" id="WP_249830885.1">
    <property type="nucleotide sequence ID" value="NZ_JAMGBE010000002.1"/>
</dbReference>
<gene>
    <name evidence="4" type="ORF">LZ538_04825</name>
</gene>
<dbReference type="Gene3D" id="3.40.30.10">
    <property type="entry name" value="Glutaredoxin"/>
    <property type="match status" value="1"/>
</dbReference>
<dbReference type="SFLD" id="SFLDS00019">
    <property type="entry name" value="Glutathione_Transferase_(cytos"/>
    <property type="match status" value="1"/>
</dbReference>
<dbReference type="Proteomes" id="UP001165342">
    <property type="component" value="Unassembled WGS sequence"/>
</dbReference>
<reference evidence="4" key="1">
    <citation type="submission" date="2022-05" db="EMBL/GenBank/DDBJ databases">
        <authorList>
            <person name="Jo J.-H."/>
            <person name="Im W.-T."/>
        </authorList>
    </citation>
    <scope>NUCLEOTIDE SEQUENCE</scope>
    <source>
        <strain evidence="4">SE220</strain>
    </source>
</reference>
<dbReference type="PANTHER" id="PTHR44051:SF8">
    <property type="entry name" value="GLUTATHIONE S-TRANSFERASE GSTA"/>
    <property type="match status" value="1"/>
</dbReference>
<dbReference type="SFLD" id="SFLDG00358">
    <property type="entry name" value="Main_(cytGST)"/>
    <property type="match status" value="1"/>
</dbReference>
<feature type="domain" description="GST N-terminal" evidence="2">
    <location>
        <begin position="2"/>
        <end position="83"/>
    </location>
</feature>
<dbReference type="PROSITE" id="PS50404">
    <property type="entry name" value="GST_NTER"/>
    <property type="match status" value="1"/>
</dbReference>
<dbReference type="PROSITE" id="PS50405">
    <property type="entry name" value="GST_CTER"/>
    <property type="match status" value="1"/>
</dbReference>
<dbReference type="InterPro" id="IPR004045">
    <property type="entry name" value="Glutathione_S-Trfase_N"/>
</dbReference>
<dbReference type="InterPro" id="IPR004046">
    <property type="entry name" value="GST_C"/>
</dbReference>
<organism evidence="4 5">
    <name type="scientific">Sphingomonas hankyongi</name>
    <dbReference type="NCBI Taxonomy" id="2908209"/>
    <lineage>
        <taxon>Bacteria</taxon>
        <taxon>Pseudomonadati</taxon>
        <taxon>Pseudomonadota</taxon>
        <taxon>Alphaproteobacteria</taxon>
        <taxon>Sphingomonadales</taxon>
        <taxon>Sphingomonadaceae</taxon>
        <taxon>Sphingomonas</taxon>
    </lineage>
</organism>
<dbReference type="InterPro" id="IPR040079">
    <property type="entry name" value="Glutathione_S-Trfase"/>
</dbReference>
<dbReference type="SFLD" id="SFLDG01150">
    <property type="entry name" value="Main.1:_Beta-like"/>
    <property type="match status" value="1"/>
</dbReference>
<dbReference type="SUPFAM" id="SSF47616">
    <property type="entry name" value="GST C-terminal domain-like"/>
    <property type="match status" value="1"/>
</dbReference>
<comment type="similarity">
    <text evidence="1">Belongs to the GST superfamily.</text>
</comment>
<dbReference type="Gene3D" id="1.20.1050.10">
    <property type="match status" value="1"/>
</dbReference>
<proteinExistence type="inferred from homology"/>
<comment type="caution">
    <text evidence="4">The sequence shown here is derived from an EMBL/GenBank/DDBJ whole genome shotgun (WGS) entry which is preliminary data.</text>
</comment>
<evidence type="ECO:0000313" key="4">
    <source>
        <dbReference type="EMBL" id="MCL6729382.1"/>
    </source>
</evidence>
<sequence length="224" mass="25043">MSKPMVFYYARNACSIAPHIALEEVGAEFEARCVDLTAGEQLSPGFLAVNPAGRVPALVMEERTVTEVPALLTYIASLKTGAGLIPAVSSIEHARCFEWLAFLSSSVHVAYAQFRRPHRFVSQDFACVHALVEQGRRNTIALYREVERRLGDEWAAGNAYSIADMYLVPFHGWSWRLDFDIEAECPKWSAIVERVLDRDAVRRVLARENSHEAEAQTVAASFAR</sequence>
<dbReference type="CDD" id="cd03057">
    <property type="entry name" value="GST_N_Beta"/>
    <property type="match status" value="1"/>
</dbReference>
<dbReference type="InterPro" id="IPR036249">
    <property type="entry name" value="Thioredoxin-like_sf"/>
</dbReference>
<accession>A0ABT0S0L2</accession>
<dbReference type="InterPro" id="IPR010987">
    <property type="entry name" value="Glutathione-S-Trfase_C-like"/>
</dbReference>
<dbReference type="PANTHER" id="PTHR44051">
    <property type="entry name" value="GLUTATHIONE S-TRANSFERASE-RELATED"/>
    <property type="match status" value="1"/>
</dbReference>
<protein>
    <submittedName>
        <fullName evidence="4">Glutathione binding-like protein</fullName>
    </submittedName>
</protein>
<evidence type="ECO:0000313" key="5">
    <source>
        <dbReference type="Proteomes" id="UP001165342"/>
    </source>
</evidence>
<dbReference type="InterPro" id="IPR036282">
    <property type="entry name" value="Glutathione-S-Trfase_C_sf"/>
</dbReference>
<dbReference type="EMBL" id="JAMGBE010000002">
    <property type="protein sequence ID" value="MCL6729382.1"/>
    <property type="molecule type" value="Genomic_DNA"/>
</dbReference>
<evidence type="ECO:0000259" key="3">
    <source>
        <dbReference type="PROSITE" id="PS50405"/>
    </source>
</evidence>